<protein>
    <submittedName>
        <fullName evidence="2">Uncharacterized protein</fullName>
    </submittedName>
</protein>
<name>A0A0F9P8H9_9ZZZZ</name>
<evidence type="ECO:0000256" key="1">
    <source>
        <dbReference type="SAM" id="MobiDB-lite"/>
    </source>
</evidence>
<reference evidence="2" key="1">
    <citation type="journal article" date="2015" name="Nature">
        <title>Complex archaea that bridge the gap between prokaryotes and eukaryotes.</title>
        <authorList>
            <person name="Spang A."/>
            <person name="Saw J.H."/>
            <person name="Jorgensen S.L."/>
            <person name="Zaremba-Niedzwiedzka K."/>
            <person name="Martijn J."/>
            <person name="Lind A.E."/>
            <person name="van Eijk R."/>
            <person name="Schleper C."/>
            <person name="Guy L."/>
            <person name="Ettema T.J."/>
        </authorList>
    </citation>
    <scope>NUCLEOTIDE SEQUENCE</scope>
</reference>
<accession>A0A0F9P8H9</accession>
<comment type="caution">
    <text evidence="2">The sequence shown here is derived from an EMBL/GenBank/DDBJ whole genome shotgun (WGS) entry which is preliminary data.</text>
</comment>
<sequence>MLNKFEVILAMDEKKKDKPIWFPFMSHHEWHGFNDYRELVDFLEDGILPSESGYIQEDDMLLLPKPKSRRRRKKIPADAKAKEINEANSNGSATKSKESDTITKPIMRVRGGVITEITIPVKEVEIVEPVVIEQSVKIGPVIDGETVEAITEDIAYGGNGG</sequence>
<feature type="region of interest" description="Disordered" evidence="1">
    <location>
        <begin position="67"/>
        <end position="102"/>
    </location>
</feature>
<dbReference type="AlphaFoldDB" id="A0A0F9P8H9"/>
<proteinExistence type="predicted"/>
<organism evidence="2">
    <name type="scientific">marine sediment metagenome</name>
    <dbReference type="NCBI Taxonomy" id="412755"/>
    <lineage>
        <taxon>unclassified sequences</taxon>
        <taxon>metagenomes</taxon>
        <taxon>ecological metagenomes</taxon>
    </lineage>
</organism>
<evidence type="ECO:0000313" key="2">
    <source>
        <dbReference type="EMBL" id="KKN28195.1"/>
    </source>
</evidence>
<feature type="compositionally biased region" description="Basic and acidic residues" evidence="1">
    <location>
        <begin position="75"/>
        <end position="85"/>
    </location>
</feature>
<gene>
    <name evidence="2" type="ORF">LCGC14_0856960</name>
</gene>
<dbReference type="EMBL" id="LAZR01002582">
    <property type="protein sequence ID" value="KKN28195.1"/>
    <property type="molecule type" value="Genomic_DNA"/>
</dbReference>